<dbReference type="SUPFAM" id="SSF54593">
    <property type="entry name" value="Glyoxalase/Bleomycin resistance protein/Dihydroxybiphenyl dioxygenase"/>
    <property type="match status" value="1"/>
</dbReference>
<protein>
    <submittedName>
        <fullName evidence="2">VOC family protein</fullName>
    </submittedName>
</protein>
<accession>A0A955LKU8</accession>
<dbReference type="Proteomes" id="UP000751518">
    <property type="component" value="Unassembled WGS sequence"/>
</dbReference>
<gene>
    <name evidence="2" type="ORF">KC614_04035</name>
</gene>
<evidence type="ECO:0000313" key="2">
    <source>
        <dbReference type="EMBL" id="MCA9392344.1"/>
    </source>
</evidence>
<dbReference type="Gene3D" id="3.10.180.10">
    <property type="entry name" value="2,3-Dihydroxybiphenyl 1,2-Dioxygenase, domain 1"/>
    <property type="match status" value="1"/>
</dbReference>
<dbReference type="InterPro" id="IPR029068">
    <property type="entry name" value="Glyas_Bleomycin-R_OHBP_Dase"/>
</dbReference>
<dbReference type="Pfam" id="PF00903">
    <property type="entry name" value="Glyoxalase"/>
    <property type="match status" value="1"/>
</dbReference>
<dbReference type="CDD" id="cd06587">
    <property type="entry name" value="VOC"/>
    <property type="match status" value="1"/>
</dbReference>
<reference evidence="2" key="2">
    <citation type="journal article" date="2021" name="Microbiome">
        <title>Successional dynamics and alternative stable states in a saline activated sludge microbial community over 9 years.</title>
        <authorList>
            <person name="Wang Y."/>
            <person name="Ye J."/>
            <person name="Ju F."/>
            <person name="Liu L."/>
            <person name="Boyd J.A."/>
            <person name="Deng Y."/>
            <person name="Parks D.H."/>
            <person name="Jiang X."/>
            <person name="Yin X."/>
            <person name="Woodcroft B.J."/>
            <person name="Tyson G.W."/>
            <person name="Hugenholtz P."/>
            <person name="Polz M.F."/>
            <person name="Zhang T."/>
        </authorList>
    </citation>
    <scope>NUCLEOTIDE SEQUENCE</scope>
    <source>
        <strain evidence="2">HKST-UBA03</strain>
    </source>
</reference>
<sequence length="146" mass="15911">MNVKYNSLGIHIKAKDIRDSVNFYSDLGMKPVFAYGSMEFLTSLPDGIPTAPESYNGAIFAVGEGLLEVADGHMAVNPDVFKQEISSSKVSAMIKVKSVKDIVTTATANNISIAVPIREFPWGTREVVIKDPDGFVLVFVEQLSQQ</sequence>
<feature type="domain" description="VOC" evidence="1">
    <location>
        <begin position="4"/>
        <end position="142"/>
    </location>
</feature>
<organism evidence="2 3">
    <name type="scientific">candidate division WWE3 bacterium</name>
    <dbReference type="NCBI Taxonomy" id="2053526"/>
    <lineage>
        <taxon>Bacteria</taxon>
        <taxon>Katanobacteria</taxon>
    </lineage>
</organism>
<dbReference type="PROSITE" id="PS51819">
    <property type="entry name" value="VOC"/>
    <property type="match status" value="1"/>
</dbReference>
<name>A0A955LKU8_UNCKA</name>
<reference evidence="2" key="1">
    <citation type="submission" date="2020-04" db="EMBL/GenBank/DDBJ databases">
        <authorList>
            <person name="Zhang T."/>
        </authorList>
    </citation>
    <scope>NUCLEOTIDE SEQUENCE</scope>
    <source>
        <strain evidence="2">HKST-UBA03</strain>
    </source>
</reference>
<proteinExistence type="predicted"/>
<evidence type="ECO:0000313" key="3">
    <source>
        <dbReference type="Proteomes" id="UP000751518"/>
    </source>
</evidence>
<dbReference type="InterPro" id="IPR004360">
    <property type="entry name" value="Glyas_Fos-R_dOase_dom"/>
</dbReference>
<evidence type="ECO:0000259" key="1">
    <source>
        <dbReference type="PROSITE" id="PS51819"/>
    </source>
</evidence>
<comment type="caution">
    <text evidence="2">The sequence shown here is derived from an EMBL/GenBank/DDBJ whole genome shotgun (WGS) entry which is preliminary data.</text>
</comment>
<dbReference type="AlphaFoldDB" id="A0A955LKU8"/>
<dbReference type="InterPro" id="IPR037523">
    <property type="entry name" value="VOC_core"/>
</dbReference>
<dbReference type="EMBL" id="JAGQKZ010000041">
    <property type="protein sequence ID" value="MCA9392344.1"/>
    <property type="molecule type" value="Genomic_DNA"/>
</dbReference>